<dbReference type="RefSeq" id="WP_413256095.1">
    <property type="nucleotide sequence ID" value="NZ_JBHFNS010000019.1"/>
</dbReference>
<comment type="caution">
    <text evidence="3">The sequence shown here is derived from an EMBL/GenBank/DDBJ whole genome shotgun (WGS) entry which is preliminary data.</text>
</comment>
<organism evidence="3 4">
    <name type="scientific">Floridaenema fluviatile BLCC-F154</name>
    <dbReference type="NCBI Taxonomy" id="3153640"/>
    <lineage>
        <taxon>Bacteria</taxon>
        <taxon>Bacillati</taxon>
        <taxon>Cyanobacteriota</taxon>
        <taxon>Cyanophyceae</taxon>
        <taxon>Oscillatoriophycideae</taxon>
        <taxon>Aerosakkonematales</taxon>
        <taxon>Aerosakkonemataceae</taxon>
        <taxon>Floridanema</taxon>
        <taxon>Floridanema fluviatile</taxon>
    </lineage>
</organism>
<dbReference type="InterPro" id="IPR050261">
    <property type="entry name" value="FrsA_esterase"/>
</dbReference>
<accession>A0ABV4Y7Q6</accession>
<proteinExistence type="predicted"/>
<keyword evidence="4" id="KW-1185">Reference proteome</keyword>
<dbReference type="GO" id="GO:0016787">
    <property type="term" value="F:hydrolase activity"/>
    <property type="evidence" value="ECO:0007669"/>
    <property type="project" value="UniProtKB-KW"/>
</dbReference>
<dbReference type="PANTHER" id="PTHR22946">
    <property type="entry name" value="DIENELACTONE HYDROLASE DOMAIN-CONTAINING PROTEIN-RELATED"/>
    <property type="match status" value="1"/>
</dbReference>
<evidence type="ECO:0000313" key="3">
    <source>
        <dbReference type="EMBL" id="MFB2934568.1"/>
    </source>
</evidence>
<dbReference type="Pfam" id="PF01738">
    <property type="entry name" value="DLH"/>
    <property type="match status" value="1"/>
</dbReference>
<keyword evidence="1 3" id="KW-0378">Hydrolase</keyword>
<gene>
    <name evidence="3" type="ORF">ACE1B6_04760</name>
</gene>
<reference evidence="3 4" key="1">
    <citation type="submission" date="2024-09" db="EMBL/GenBank/DDBJ databases">
        <title>Floridaenema gen nov. (Aerosakkonemataceae, Aerosakkonematales ord. nov., Cyanobacteria) from benthic tropical and subtropical fresh waters, with the description of four new species.</title>
        <authorList>
            <person name="Moretto J.A."/>
            <person name="Berthold D.E."/>
            <person name="Lefler F.W."/>
            <person name="Huang I.-S."/>
            <person name="Laughinghouse H. IV."/>
        </authorList>
    </citation>
    <scope>NUCLEOTIDE SEQUENCE [LARGE SCALE GENOMIC DNA]</scope>
    <source>
        <strain evidence="3 4">BLCC-F154</strain>
    </source>
</reference>
<protein>
    <submittedName>
        <fullName evidence="3">Dienelactone hydrolase family protein</fullName>
        <ecNumber evidence="3">3.1.-.-</ecNumber>
    </submittedName>
</protein>
<evidence type="ECO:0000313" key="4">
    <source>
        <dbReference type="Proteomes" id="UP001576776"/>
    </source>
</evidence>
<dbReference type="SUPFAM" id="SSF53474">
    <property type="entry name" value="alpha/beta-Hydrolases"/>
    <property type="match status" value="1"/>
</dbReference>
<dbReference type="Proteomes" id="UP001576776">
    <property type="component" value="Unassembled WGS sequence"/>
</dbReference>
<name>A0ABV4Y7Q6_9CYAN</name>
<feature type="domain" description="Dienelactone hydrolase" evidence="2">
    <location>
        <begin position="60"/>
        <end position="242"/>
    </location>
</feature>
<dbReference type="EMBL" id="JBHFNS010000019">
    <property type="protein sequence ID" value="MFB2934568.1"/>
    <property type="molecule type" value="Genomic_DNA"/>
</dbReference>
<dbReference type="InterPro" id="IPR029058">
    <property type="entry name" value="AB_hydrolase_fold"/>
</dbReference>
<dbReference type="PANTHER" id="PTHR22946:SF9">
    <property type="entry name" value="POLYKETIDE TRANSFERASE AF380"/>
    <property type="match status" value="1"/>
</dbReference>
<dbReference type="InterPro" id="IPR002925">
    <property type="entry name" value="Dienelactn_hydro"/>
</dbReference>
<dbReference type="EC" id="3.1.-.-" evidence="3"/>
<evidence type="ECO:0000259" key="2">
    <source>
        <dbReference type="Pfam" id="PF01738"/>
    </source>
</evidence>
<dbReference type="Gene3D" id="3.40.50.1820">
    <property type="entry name" value="alpha/beta hydrolase"/>
    <property type="match status" value="1"/>
</dbReference>
<sequence>MMNVPPNGKQAKRQKLFLQGFNFLPQISTDKHRWTQMDMNKTLEYNNQEVWISSGIVNLEGSLAQPENARGIILFAHGSGSSRNSPRNQYVAQELNKAEFSTLLFDLLTPDEESTDQESEDLRFNITFLAERLVDATQWVAQNLDIQNIQIGYFGASTGAAAALVAAAQFPDAVGAVVSRGGRPDLAGSSLSNVQAPTLLIVGEKDSPVIGMNQEALAQLSGEKKLEIVPGASHLFEEPGALEEIAKMARQWFEQYLVKS</sequence>
<evidence type="ECO:0000256" key="1">
    <source>
        <dbReference type="ARBA" id="ARBA00022801"/>
    </source>
</evidence>